<keyword evidence="1" id="KW-0732">Signal</keyword>
<dbReference type="InterPro" id="IPR012338">
    <property type="entry name" value="Beta-lactam/transpept-like"/>
</dbReference>
<gene>
    <name evidence="3" type="ORF">GCM10009105_20360</name>
</gene>
<feature type="domain" description="Beta-lactamase-related" evidence="2">
    <location>
        <begin position="41"/>
        <end position="346"/>
    </location>
</feature>
<dbReference type="PANTHER" id="PTHR43283">
    <property type="entry name" value="BETA-LACTAMASE-RELATED"/>
    <property type="match status" value="1"/>
</dbReference>
<dbReference type="Proteomes" id="UP001501523">
    <property type="component" value="Unassembled WGS sequence"/>
</dbReference>
<evidence type="ECO:0000313" key="4">
    <source>
        <dbReference type="Proteomes" id="UP001501523"/>
    </source>
</evidence>
<evidence type="ECO:0000313" key="3">
    <source>
        <dbReference type="EMBL" id="GAA0715158.1"/>
    </source>
</evidence>
<feature type="chain" id="PRO_5046689735" description="Beta-lactamase-related domain-containing protein" evidence="1">
    <location>
        <begin position="23"/>
        <end position="371"/>
    </location>
</feature>
<dbReference type="Pfam" id="PF00144">
    <property type="entry name" value="Beta-lactamase"/>
    <property type="match status" value="1"/>
</dbReference>
<evidence type="ECO:0000256" key="1">
    <source>
        <dbReference type="SAM" id="SignalP"/>
    </source>
</evidence>
<organism evidence="3 4">
    <name type="scientific">Dokdonella soli</name>
    <dbReference type="NCBI Taxonomy" id="529810"/>
    <lineage>
        <taxon>Bacteria</taxon>
        <taxon>Pseudomonadati</taxon>
        <taxon>Pseudomonadota</taxon>
        <taxon>Gammaproteobacteria</taxon>
        <taxon>Lysobacterales</taxon>
        <taxon>Rhodanobacteraceae</taxon>
        <taxon>Dokdonella</taxon>
    </lineage>
</organism>
<dbReference type="Gene3D" id="3.40.710.10">
    <property type="entry name" value="DD-peptidase/beta-lactamase superfamily"/>
    <property type="match status" value="1"/>
</dbReference>
<keyword evidence="4" id="KW-1185">Reference proteome</keyword>
<feature type="signal peptide" evidence="1">
    <location>
        <begin position="1"/>
        <end position="22"/>
    </location>
</feature>
<dbReference type="PANTHER" id="PTHR43283:SF18">
    <property type="match status" value="1"/>
</dbReference>
<reference evidence="3 4" key="1">
    <citation type="journal article" date="2019" name="Int. J. Syst. Evol. Microbiol.">
        <title>The Global Catalogue of Microorganisms (GCM) 10K type strain sequencing project: providing services to taxonomists for standard genome sequencing and annotation.</title>
        <authorList>
            <consortium name="The Broad Institute Genomics Platform"/>
            <consortium name="The Broad Institute Genome Sequencing Center for Infectious Disease"/>
            <person name="Wu L."/>
            <person name="Ma J."/>
        </authorList>
    </citation>
    <scope>NUCLEOTIDE SEQUENCE [LARGE SCALE GENOMIC DNA]</scope>
    <source>
        <strain evidence="3 4">JCM 15421</strain>
    </source>
</reference>
<protein>
    <recommendedName>
        <fullName evidence="2">Beta-lactamase-related domain-containing protein</fullName>
    </recommendedName>
</protein>
<comment type="caution">
    <text evidence="3">The sequence shown here is derived from an EMBL/GenBank/DDBJ whole genome shotgun (WGS) entry which is preliminary data.</text>
</comment>
<dbReference type="EMBL" id="BAAAEU010000008">
    <property type="protein sequence ID" value="GAA0715158.1"/>
    <property type="molecule type" value="Genomic_DNA"/>
</dbReference>
<sequence length="371" mass="40755">MKNTVKLLAAALYVLAASACTSAPDRSNTVARREQEIRSRLDRDVPNLLAAYAIPSVSIAHVEADKLVFAAAYGSQSPGIPANTKTLYNIASLSKPISAEVILQAASRGQLTLDEPMYRYWVDPDIANDERSKLLTPRLALSHQTGFPNWRSQTGRVLTFKRAPGEAFGYSGEGYEYVARFTEKRTATDFEALAQNLVFDPIGMKETAYTERPWFDGRIAAPMDAQGKALKPQLTRKWVASDMIYTTASDYARFMLSVMRGDRLAKGLANERSRVQVVERSAKCSTNQAPGCPDEAGFGLGWEVFRIGGELFLTHDGSDPGVSTFVYINLTKRNGTVILTNSANGPRIVLPILDLLGADPVFVECTRRETC</sequence>
<name>A0ABN1IJ75_9GAMM</name>
<dbReference type="SUPFAM" id="SSF56601">
    <property type="entry name" value="beta-lactamase/transpeptidase-like"/>
    <property type="match status" value="1"/>
</dbReference>
<dbReference type="InterPro" id="IPR050789">
    <property type="entry name" value="Diverse_Enzym_Activities"/>
</dbReference>
<dbReference type="RefSeq" id="WP_379989163.1">
    <property type="nucleotide sequence ID" value="NZ_JBHSMO010000008.1"/>
</dbReference>
<dbReference type="PROSITE" id="PS51257">
    <property type="entry name" value="PROKAR_LIPOPROTEIN"/>
    <property type="match status" value="1"/>
</dbReference>
<accession>A0ABN1IJ75</accession>
<evidence type="ECO:0000259" key="2">
    <source>
        <dbReference type="Pfam" id="PF00144"/>
    </source>
</evidence>
<dbReference type="InterPro" id="IPR001466">
    <property type="entry name" value="Beta-lactam-related"/>
</dbReference>
<proteinExistence type="predicted"/>